<gene>
    <name evidence="6" type="ORF">OFBG_01243</name>
</gene>
<keyword evidence="2 6" id="KW-0808">Transferase</keyword>
<dbReference type="OrthoDB" id="9812274at2"/>
<dbReference type="SUPFAM" id="SSF69593">
    <property type="entry name" value="Glycerol-3-phosphate (1)-acyltransferase"/>
    <property type="match status" value="1"/>
</dbReference>
<evidence type="ECO:0000256" key="4">
    <source>
        <dbReference type="SAM" id="Phobius"/>
    </source>
</evidence>
<keyword evidence="4" id="KW-0812">Transmembrane</keyword>
<dbReference type="eggNOG" id="COG0204">
    <property type="taxonomic scope" value="Bacteria"/>
</dbReference>
<evidence type="ECO:0000313" key="7">
    <source>
        <dbReference type="Proteomes" id="UP000005089"/>
    </source>
</evidence>
<proteinExistence type="predicted"/>
<keyword evidence="7" id="KW-1185">Reference proteome</keyword>
<protein>
    <submittedName>
        <fullName evidence="6">Acyltransferase</fullName>
    </submittedName>
</protein>
<evidence type="ECO:0000256" key="1">
    <source>
        <dbReference type="ARBA" id="ARBA00005189"/>
    </source>
</evidence>
<dbReference type="GeneID" id="77134773"/>
<dbReference type="STRING" id="847.BRW83_0884"/>
<organism evidence="6 7">
    <name type="scientific">Oxalobacter formigenes OXCC13</name>
    <dbReference type="NCBI Taxonomy" id="556269"/>
    <lineage>
        <taxon>Bacteria</taxon>
        <taxon>Pseudomonadati</taxon>
        <taxon>Pseudomonadota</taxon>
        <taxon>Betaproteobacteria</taxon>
        <taxon>Burkholderiales</taxon>
        <taxon>Oxalobacteraceae</taxon>
        <taxon>Oxalobacter</taxon>
    </lineage>
</organism>
<dbReference type="AlphaFoldDB" id="C3XAI9"/>
<comment type="pathway">
    <text evidence="1">Lipid metabolism.</text>
</comment>
<dbReference type="GO" id="GO:0006654">
    <property type="term" value="P:phosphatidic acid biosynthetic process"/>
    <property type="evidence" value="ECO:0007669"/>
    <property type="project" value="TreeGrafter"/>
</dbReference>
<dbReference type="InterPro" id="IPR002123">
    <property type="entry name" value="Plipid/glycerol_acylTrfase"/>
</dbReference>
<dbReference type="Pfam" id="PF01553">
    <property type="entry name" value="Acyltransferase"/>
    <property type="match status" value="1"/>
</dbReference>
<keyword evidence="4" id="KW-1133">Transmembrane helix</keyword>
<sequence length="248" mass="27985">MSKTSLFLRSLCFGIVQVVFTPIWACVCFLTIWLPFPLRYYIATRWNVITIWFAKIICGIDYQIIGKENLPDVPSILLSKHQSAWETIFLISVAPKPLSFVLKKELLYIPFFGWALALMRNIPIDRSQGVSAIRQLVRKGSQRLKDGQWVVIFPEGTRTAVGKKGKYLNGGSRLAMESRAPVVPIALNAGECWPRNSFIKKPGMITVSIGKAISPEGLTADELMKEVESWIESEMHRISPDIYPPNES</sequence>
<name>C3XAI9_OXAFO</name>
<dbReference type="HOGENOM" id="CLU_027938_5_0_4"/>
<evidence type="ECO:0000256" key="2">
    <source>
        <dbReference type="ARBA" id="ARBA00022679"/>
    </source>
</evidence>
<feature type="domain" description="Phospholipid/glycerol acyltransferase" evidence="5">
    <location>
        <begin position="75"/>
        <end position="190"/>
    </location>
</feature>
<keyword evidence="3 6" id="KW-0012">Acyltransferase</keyword>
<dbReference type="GO" id="GO:0003841">
    <property type="term" value="F:1-acylglycerol-3-phosphate O-acyltransferase activity"/>
    <property type="evidence" value="ECO:0007669"/>
    <property type="project" value="TreeGrafter"/>
</dbReference>
<dbReference type="RefSeq" id="WP_005881213.1">
    <property type="nucleotide sequence ID" value="NZ_CP019430.1"/>
</dbReference>
<dbReference type="Proteomes" id="UP000005089">
    <property type="component" value="Unassembled WGS sequence"/>
</dbReference>
<evidence type="ECO:0000256" key="3">
    <source>
        <dbReference type="ARBA" id="ARBA00023315"/>
    </source>
</evidence>
<feature type="transmembrane region" description="Helical" evidence="4">
    <location>
        <begin position="6"/>
        <end position="34"/>
    </location>
</feature>
<accession>C3XAI9</accession>
<dbReference type="PANTHER" id="PTHR10434">
    <property type="entry name" value="1-ACYL-SN-GLYCEROL-3-PHOSPHATE ACYLTRANSFERASE"/>
    <property type="match status" value="1"/>
</dbReference>
<reference evidence="6 7" key="1">
    <citation type="submission" date="2009-02" db="EMBL/GenBank/DDBJ databases">
        <title>The Genome Sequence of Oxalobacter formigenes OXCC13.</title>
        <authorList>
            <consortium name="The Broad Institute Genome Sequencing Platform"/>
            <person name="Ward D."/>
            <person name="Young S.K."/>
            <person name="Kodira C.D."/>
            <person name="Zeng Q."/>
            <person name="Koehrsen M."/>
            <person name="Alvarado L."/>
            <person name="Berlin A."/>
            <person name="Borenstein D."/>
            <person name="Chen Z."/>
            <person name="Engels R."/>
            <person name="Freedman E."/>
            <person name="Gellesch M."/>
            <person name="Goldberg J."/>
            <person name="Griggs A."/>
            <person name="Gujja S."/>
            <person name="Heiman D."/>
            <person name="Hepburn T."/>
            <person name="Howarth C."/>
            <person name="Jen D."/>
            <person name="Larson L."/>
            <person name="Lewis B."/>
            <person name="Mehta T."/>
            <person name="Park D."/>
            <person name="Pearson M."/>
            <person name="Roberts A."/>
            <person name="Saif S."/>
            <person name="Shea T."/>
            <person name="Shenoy N."/>
            <person name="Sisk P."/>
            <person name="Stolte C."/>
            <person name="Sykes S."/>
            <person name="Walk T."/>
            <person name="White J."/>
            <person name="Yandava C."/>
            <person name="Allison M.J."/>
            <person name="Lander E."/>
            <person name="Nusbaum C."/>
            <person name="Galagan J."/>
            <person name="Birren B."/>
        </authorList>
    </citation>
    <scope>NUCLEOTIDE SEQUENCE [LARGE SCALE GENOMIC DNA]</scope>
    <source>
        <strain evidence="6 7">OXCC13</strain>
    </source>
</reference>
<dbReference type="EMBL" id="GG658170">
    <property type="protein sequence ID" value="EEO30215.1"/>
    <property type="molecule type" value="Genomic_DNA"/>
</dbReference>
<dbReference type="PANTHER" id="PTHR10434:SF40">
    <property type="entry name" value="1-ACYL-SN-GLYCEROL-3-PHOSPHATE ACYLTRANSFERASE"/>
    <property type="match status" value="1"/>
</dbReference>
<dbReference type="CDD" id="cd07989">
    <property type="entry name" value="LPLAT_AGPAT-like"/>
    <property type="match status" value="1"/>
</dbReference>
<evidence type="ECO:0000259" key="5">
    <source>
        <dbReference type="SMART" id="SM00563"/>
    </source>
</evidence>
<evidence type="ECO:0000313" key="6">
    <source>
        <dbReference type="EMBL" id="EEO30215.1"/>
    </source>
</evidence>
<keyword evidence="4" id="KW-0472">Membrane</keyword>
<dbReference type="SMART" id="SM00563">
    <property type="entry name" value="PlsC"/>
    <property type="match status" value="1"/>
</dbReference>